<feature type="transmembrane region" description="Helical" evidence="8">
    <location>
        <begin position="83"/>
        <end position="105"/>
    </location>
</feature>
<comment type="similarity">
    <text evidence="8">Belongs to the insect chemoreceptor superfamily. Gustatory receptor (GR) family.</text>
</comment>
<keyword evidence="2 8" id="KW-1003">Cell membrane</keyword>
<feature type="transmembrane region" description="Helical" evidence="8">
    <location>
        <begin position="47"/>
        <end position="71"/>
    </location>
</feature>
<keyword evidence="3 8" id="KW-0812">Transmembrane</keyword>
<keyword evidence="7 8" id="KW-0807">Transducer</keyword>
<gene>
    <name evidence="9" type="ORF">L9F63_009836</name>
</gene>
<organism evidence="9 10">
    <name type="scientific">Diploptera punctata</name>
    <name type="common">Pacific beetle cockroach</name>
    <dbReference type="NCBI Taxonomy" id="6984"/>
    <lineage>
        <taxon>Eukaryota</taxon>
        <taxon>Metazoa</taxon>
        <taxon>Ecdysozoa</taxon>
        <taxon>Arthropoda</taxon>
        <taxon>Hexapoda</taxon>
        <taxon>Insecta</taxon>
        <taxon>Pterygota</taxon>
        <taxon>Neoptera</taxon>
        <taxon>Polyneoptera</taxon>
        <taxon>Dictyoptera</taxon>
        <taxon>Blattodea</taxon>
        <taxon>Blaberoidea</taxon>
        <taxon>Blaberidae</taxon>
        <taxon>Diplopterinae</taxon>
        <taxon>Diploptera</taxon>
    </lineage>
</organism>
<dbReference type="GO" id="GO:0005886">
    <property type="term" value="C:plasma membrane"/>
    <property type="evidence" value="ECO:0007669"/>
    <property type="project" value="UniProtKB-SubCell"/>
</dbReference>
<dbReference type="GO" id="GO:0008049">
    <property type="term" value="P:male courtship behavior"/>
    <property type="evidence" value="ECO:0007669"/>
    <property type="project" value="TreeGrafter"/>
</dbReference>
<feature type="non-terminal residue" evidence="9">
    <location>
        <position position="413"/>
    </location>
</feature>
<dbReference type="GO" id="GO:0007635">
    <property type="term" value="P:chemosensory behavior"/>
    <property type="evidence" value="ECO:0007669"/>
    <property type="project" value="TreeGrafter"/>
</dbReference>
<keyword evidence="5 8" id="KW-0472">Membrane</keyword>
<evidence type="ECO:0000313" key="9">
    <source>
        <dbReference type="EMBL" id="KAJ9599889.1"/>
    </source>
</evidence>
<comment type="caution">
    <text evidence="8">Lacks conserved residue(s) required for the propagation of feature annotation.</text>
</comment>
<accession>A0AAD8AIN5</accession>
<evidence type="ECO:0000256" key="5">
    <source>
        <dbReference type="ARBA" id="ARBA00023136"/>
    </source>
</evidence>
<feature type="transmembrane region" description="Helical" evidence="8">
    <location>
        <begin position="383"/>
        <end position="408"/>
    </location>
</feature>
<keyword evidence="10" id="KW-1185">Reference proteome</keyword>
<dbReference type="PANTHER" id="PTHR21143">
    <property type="entry name" value="INVERTEBRATE GUSTATORY RECEPTOR"/>
    <property type="match status" value="1"/>
</dbReference>
<sequence>MEESIYSTIWPIFNISKALGLAPFTYMKRNHPTRETKIDLTISRNAIIHSLIMCVIVFVAFSSSLITKLIIEFPHTATTSSIANILLFSSFSINSIITLILTVTINKHKMKKMLATIYRVDKMLFNNYIKYHKTEKHKLLIKFIMIIILVAVVMISDCIVWSTTLGIGNIPYYHYYLDLTIDWLIVVQYMYFVILVKDRFKLLNIKLINLFTYEIKSVNYINLEEDITLSVIKRNSNYKNGIANNWTQRDLLQYNLTHELLCDVSMLIISIYEVPIFIGIFCSFLSLTLWLYFSLCYYFGFEKNIHITSYHIITNMFMSLLNLVKFSCITLPSYAANNEVSNIAKVLRKLLLIRGMDKAILDELQRFSYQSVLRQFKFTALGFLNLDLSLFCSIIGALLTYLVILMQFKVSEN</sequence>
<dbReference type="GO" id="GO:0050909">
    <property type="term" value="P:sensory perception of taste"/>
    <property type="evidence" value="ECO:0007669"/>
    <property type="project" value="InterPro"/>
</dbReference>
<feature type="transmembrane region" description="Helical" evidence="8">
    <location>
        <begin position="305"/>
        <end position="324"/>
    </location>
</feature>
<evidence type="ECO:0000256" key="4">
    <source>
        <dbReference type="ARBA" id="ARBA00022989"/>
    </source>
</evidence>
<dbReference type="Proteomes" id="UP001233999">
    <property type="component" value="Unassembled WGS sequence"/>
</dbReference>
<dbReference type="InterPro" id="IPR013604">
    <property type="entry name" value="7TM_chemorcpt"/>
</dbReference>
<proteinExistence type="inferred from homology"/>
<keyword evidence="4 8" id="KW-1133">Transmembrane helix</keyword>
<evidence type="ECO:0000256" key="6">
    <source>
        <dbReference type="ARBA" id="ARBA00023170"/>
    </source>
</evidence>
<feature type="transmembrane region" description="Helical" evidence="8">
    <location>
        <begin position="139"/>
        <end position="163"/>
    </location>
</feature>
<evidence type="ECO:0000256" key="1">
    <source>
        <dbReference type="ARBA" id="ARBA00004651"/>
    </source>
</evidence>
<dbReference type="EMBL" id="JASPKZ010000465">
    <property type="protein sequence ID" value="KAJ9599889.1"/>
    <property type="molecule type" value="Genomic_DNA"/>
</dbReference>
<name>A0AAD8AIN5_DIPPU</name>
<dbReference type="GO" id="GO:0007165">
    <property type="term" value="P:signal transduction"/>
    <property type="evidence" value="ECO:0007669"/>
    <property type="project" value="UniProtKB-KW"/>
</dbReference>
<feature type="transmembrane region" description="Helical" evidence="8">
    <location>
        <begin position="6"/>
        <end position="26"/>
    </location>
</feature>
<dbReference type="GO" id="GO:0030424">
    <property type="term" value="C:axon"/>
    <property type="evidence" value="ECO:0007669"/>
    <property type="project" value="TreeGrafter"/>
</dbReference>
<protein>
    <recommendedName>
        <fullName evidence="8">Gustatory receptor</fullName>
    </recommendedName>
</protein>
<keyword evidence="6 8" id="KW-0675">Receptor</keyword>
<comment type="caution">
    <text evidence="9">The sequence shown here is derived from an EMBL/GenBank/DDBJ whole genome shotgun (WGS) entry which is preliminary data.</text>
</comment>
<evidence type="ECO:0000256" key="2">
    <source>
        <dbReference type="ARBA" id="ARBA00022475"/>
    </source>
</evidence>
<dbReference type="GO" id="GO:0030425">
    <property type="term" value="C:dendrite"/>
    <property type="evidence" value="ECO:0007669"/>
    <property type="project" value="TreeGrafter"/>
</dbReference>
<evidence type="ECO:0000256" key="7">
    <source>
        <dbReference type="ARBA" id="ARBA00023224"/>
    </source>
</evidence>
<dbReference type="AlphaFoldDB" id="A0AAD8AIN5"/>
<comment type="function">
    <text evidence="8">Gustatory receptor which mediates acceptance or avoidance behavior, depending on its substrates.</text>
</comment>
<feature type="transmembrane region" description="Helical" evidence="8">
    <location>
        <begin position="175"/>
        <end position="196"/>
    </location>
</feature>
<reference evidence="9" key="2">
    <citation type="submission" date="2023-05" db="EMBL/GenBank/DDBJ databases">
        <authorList>
            <person name="Fouks B."/>
        </authorList>
    </citation>
    <scope>NUCLEOTIDE SEQUENCE</scope>
    <source>
        <strain evidence="9">Stay&amp;Tobe</strain>
        <tissue evidence="9">Testes</tissue>
    </source>
</reference>
<dbReference type="Pfam" id="PF08395">
    <property type="entry name" value="7tm_7"/>
    <property type="match status" value="1"/>
</dbReference>
<evidence type="ECO:0000313" key="10">
    <source>
        <dbReference type="Proteomes" id="UP001233999"/>
    </source>
</evidence>
<evidence type="ECO:0000256" key="8">
    <source>
        <dbReference type="RuleBase" id="RU363108"/>
    </source>
</evidence>
<evidence type="ECO:0000256" key="3">
    <source>
        <dbReference type="ARBA" id="ARBA00022692"/>
    </source>
</evidence>
<feature type="transmembrane region" description="Helical" evidence="8">
    <location>
        <begin position="274"/>
        <end position="293"/>
    </location>
</feature>
<dbReference type="GO" id="GO:0043025">
    <property type="term" value="C:neuronal cell body"/>
    <property type="evidence" value="ECO:0007669"/>
    <property type="project" value="TreeGrafter"/>
</dbReference>
<dbReference type="PANTHER" id="PTHR21143:SF133">
    <property type="entry name" value="GUSTATORY AND PHEROMONE RECEPTOR 32A-RELATED"/>
    <property type="match status" value="1"/>
</dbReference>
<reference evidence="9" key="1">
    <citation type="journal article" date="2023" name="IScience">
        <title>Live-bearing cockroach genome reveals convergent evolutionary mechanisms linked to viviparity in insects and beyond.</title>
        <authorList>
            <person name="Fouks B."/>
            <person name="Harrison M.C."/>
            <person name="Mikhailova A.A."/>
            <person name="Marchal E."/>
            <person name="English S."/>
            <person name="Carruthers M."/>
            <person name="Jennings E.C."/>
            <person name="Chiamaka E.L."/>
            <person name="Frigard R.A."/>
            <person name="Pippel M."/>
            <person name="Attardo G.M."/>
            <person name="Benoit J.B."/>
            <person name="Bornberg-Bauer E."/>
            <person name="Tobe S.S."/>
        </authorList>
    </citation>
    <scope>NUCLEOTIDE SEQUENCE</scope>
    <source>
        <strain evidence="9">Stay&amp;Tobe</strain>
    </source>
</reference>
<comment type="subcellular location">
    <subcellularLocation>
        <location evidence="1 8">Cell membrane</location>
        <topology evidence="1 8">Multi-pass membrane protein</topology>
    </subcellularLocation>
</comment>